<protein>
    <submittedName>
        <fullName evidence="1">Uncharacterized protein</fullName>
    </submittedName>
</protein>
<gene>
    <name evidence="1" type="ORF">GA0111570_103213</name>
</gene>
<dbReference type="Proteomes" id="UP000199086">
    <property type="component" value="Unassembled WGS sequence"/>
</dbReference>
<dbReference type="AlphaFoldDB" id="A0A1G6GGU2"/>
<evidence type="ECO:0000313" key="2">
    <source>
        <dbReference type="Proteomes" id="UP000199086"/>
    </source>
</evidence>
<evidence type="ECO:0000313" key="1">
    <source>
        <dbReference type="EMBL" id="SDB81109.1"/>
    </source>
</evidence>
<reference evidence="1 2" key="1">
    <citation type="submission" date="2016-06" db="EMBL/GenBank/DDBJ databases">
        <authorList>
            <person name="Olsen C.W."/>
            <person name="Carey S."/>
            <person name="Hinshaw L."/>
            <person name="Karasin A.I."/>
        </authorList>
    </citation>
    <scope>NUCLEOTIDE SEQUENCE [LARGE SCALE GENOMIC DNA]</scope>
    <source>
        <strain evidence="1 2">LZ-22</strain>
    </source>
</reference>
<organism evidence="1 2">
    <name type="scientific">Raineyella antarctica</name>
    <dbReference type="NCBI Taxonomy" id="1577474"/>
    <lineage>
        <taxon>Bacteria</taxon>
        <taxon>Bacillati</taxon>
        <taxon>Actinomycetota</taxon>
        <taxon>Actinomycetes</taxon>
        <taxon>Propionibacteriales</taxon>
        <taxon>Propionibacteriaceae</taxon>
        <taxon>Raineyella</taxon>
    </lineage>
</organism>
<dbReference type="RefSeq" id="WP_092607727.1">
    <property type="nucleotide sequence ID" value="NZ_FMYF01000003.1"/>
</dbReference>
<dbReference type="InterPro" id="IPR027417">
    <property type="entry name" value="P-loop_NTPase"/>
</dbReference>
<sequence>MSLTAIGLNGNLAGAARLRDISIELAAEVPTVVIASEERPRRALLRLLSGACSITSGELVFREGDQEVDLAQTSALDLATVRNRGIACSVTVPAPHPTLTCAQAVAELAHCPLEEAETELAALGHGHAVAVKVGDTRGSDRSVIPIAASLLHAARIILVDLTNHPAPEVRQRVLARARRGAAVLIVTDALYDDLPSTARSHLLTPDGHLV</sequence>
<dbReference type="STRING" id="1577474.GA0111570_103213"/>
<accession>A0A1G6GGU2</accession>
<proteinExistence type="predicted"/>
<dbReference type="EMBL" id="FMYF01000003">
    <property type="protein sequence ID" value="SDB81109.1"/>
    <property type="molecule type" value="Genomic_DNA"/>
</dbReference>
<dbReference type="Gene3D" id="3.40.50.300">
    <property type="entry name" value="P-loop containing nucleotide triphosphate hydrolases"/>
    <property type="match status" value="1"/>
</dbReference>
<name>A0A1G6GGU2_9ACTN</name>
<keyword evidence="2" id="KW-1185">Reference proteome</keyword>